<dbReference type="SUPFAM" id="SSF51322">
    <property type="entry name" value="Cyanovirin-N"/>
    <property type="match status" value="1"/>
</dbReference>
<dbReference type="InterPro" id="IPR011058">
    <property type="entry name" value="Cyanovirin-N"/>
</dbReference>
<reference evidence="3" key="1">
    <citation type="journal article" date="2017" name="Nat. Microbiol.">
        <title>Global analysis of biosynthetic gene clusters reveals vast potential of secondary metabolite production in Penicillium species.</title>
        <authorList>
            <person name="Nielsen J.C."/>
            <person name="Grijseels S."/>
            <person name="Prigent S."/>
            <person name="Ji B."/>
            <person name="Dainat J."/>
            <person name="Nielsen K.F."/>
            <person name="Frisvad J.C."/>
            <person name="Workman M."/>
            <person name="Nielsen J."/>
        </authorList>
    </citation>
    <scope>NUCLEOTIDE SEQUENCE [LARGE SCALE GENOMIC DNA]</scope>
    <source>
        <strain evidence="3">IBT 24891</strain>
    </source>
</reference>
<evidence type="ECO:0000259" key="1">
    <source>
        <dbReference type="SMART" id="SM01111"/>
    </source>
</evidence>
<dbReference type="EMBL" id="MLKD01000030">
    <property type="protein sequence ID" value="OQE15094.1"/>
    <property type="molecule type" value="Genomic_DNA"/>
</dbReference>
<dbReference type="Gene3D" id="2.30.60.10">
    <property type="entry name" value="Cyanovirin-N"/>
    <property type="match status" value="1"/>
</dbReference>
<dbReference type="SMART" id="SM01111">
    <property type="entry name" value="CVNH"/>
    <property type="match status" value="1"/>
</dbReference>
<keyword evidence="3" id="KW-1185">Reference proteome</keyword>
<comment type="caution">
    <text evidence="2">The sequence shown here is derived from an EMBL/GenBank/DDBJ whole genome shotgun (WGS) entry which is preliminary data.</text>
</comment>
<sequence length="108" mass="12493">MNSTNSLHIEKWGDDTYLVGYCMDDCQRWNPSKLRLDSCLGDSHGHFQWGGREFTERARNISFNPEEGGSRVPVLRAELEDDSGRFLPGDVNLAERINNRDGELRFMW</sequence>
<dbReference type="PANTHER" id="PTHR42076:SF1">
    <property type="entry name" value="CYANOVIRIN-N DOMAIN-CONTAINING PROTEIN"/>
    <property type="match status" value="1"/>
</dbReference>
<protein>
    <recommendedName>
        <fullName evidence="1">Cyanovirin-N domain-containing protein</fullName>
    </recommendedName>
</protein>
<evidence type="ECO:0000313" key="2">
    <source>
        <dbReference type="EMBL" id="OQE15094.1"/>
    </source>
</evidence>
<dbReference type="Proteomes" id="UP000191285">
    <property type="component" value="Unassembled WGS sequence"/>
</dbReference>
<evidence type="ECO:0000313" key="3">
    <source>
        <dbReference type="Proteomes" id="UP000191285"/>
    </source>
</evidence>
<accession>A0A1V6SN49</accession>
<dbReference type="PANTHER" id="PTHR42076">
    <property type="entry name" value="CYANOVIRIN-N HOMOLOG"/>
    <property type="match status" value="1"/>
</dbReference>
<dbReference type="AlphaFoldDB" id="A0A1V6SN49"/>
<name>A0A1V6SN49_9EURO</name>
<feature type="domain" description="Cyanovirin-N" evidence="1">
    <location>
        <begin position="1"/>
        <end position="106"/>
    </location>
</feature>
<dbReference type="Pfam" id="PF08881">
    <property type="entry name" value="CVNH"/>
    <property type="match status" value="1"/>
</dbReference>
<dbReference type="OrthoDB" id="2441380at2759"/>
<gene>
    <name evidence="2" type="ORF">PENSTE_c030G05565</name>
</gene>
<proteinExistence type="predicted"/>
<dbReference type="InterPro" id="IPR036673">
    <property type="entry name" value="Cyanovirin-N_sf"/>
</dbReference>
<dbReference type="STRING" id="303698.A0A1V6SN49"/>
<organism evidence="2 3">
    <name type="scientific">Penicillium steckii</name>
    <dbReference type="NCBI Taxonomy" id="303698"/>
    <lineage>
        <taxon>Eukaryota</taxon>
        <taxon>Fungi</taxon>
        <taxon>Dikarya</taxon>
        <taxon>Ascomycota</taxon>
        <taxon>Pezizomycotina</taxon>
        <taxon>Eurotiomycetes</taxon>
        <taxon>Eurotiomycetidae</taxon>
        <taxon>Eurotiales</taxon>
        <taxon>Aspergillaceae</taxon>
        <taxon>Penicillium</taxon>
    </lineage>
</organism>